<proteinExistence type="predicted"/>
<sequence>MSQNQEMTNFQCVGEFHEVFGHPKPATLQKNILSENPKLAQFRLSLIREEFNELIHAVEQDNMVEVIDALGDILYVVYGMGQAFGIDLDKTFRIVHASNMSKLCRNEEEAKETVEYYKTVPGFENVEVKYRLASDGTHYVVYNAESGKILKSKYFTLPNFTEMMA</sequence>
<dbReference type="GeneID" id="80518882"/>
<dbReference type="InterPro" id="IPR023292">
    <property type="entry name" value="NTP_PyroPHydrolase-like_dom_sf"/>
</dbReference>
<dbReference type="Pfam" id="PF01503">
    <property type="entry name" value="PRA-PH"/>
    <property type="match status" value="1"/>
</dbReference>
<dbReference type="EMBL" id="KY523104">
    <property type="protein sequence ID" value="QKU35454.1"/>
    <property type="molecule type" value="Genomic_DNA"/>
</dbReference>
<dbReference type="GO" id="GO:0016787">
    <property type="term" value="F:hydrolase activity"/>
    <property type="evidence" value="ECO:0007669"/>
    <property type="project" value="UniProtKB-KW"/>
</dbReference>
<dbReference type="Gene3D" id="1.10.3420.10">
    <property type="entry name" value="putative ntp pyrophosphohydrolase like domain"/>
    <property type="match status" value="1"/>
</dbReference>
<organism evidence="1">
    <name type="scientific">Tupanvirus soda lake</name>
    <dbReference type="NCBI Taxonomy" id="2126985"/>
    <lineage>
        <taxon>Viruses</taxon>
        <taxon>Varidnaviria</taxon>
        <taxon>Bamfordvirae</taxon>
        <taxon>Nucleocytoviricota</taxon>
        <taxon>Megaviricetes</taxon>
        <taxon>Imitervirales</taxon>
        <taxon>Mimiviridae</taxon>
        <taxon>Megamimivirinae</taxon>
        <taxon>Tupanvirus</taxon>
        <taxon>Tupanvirus salinum</taxon>
    </lineage>
</organism>
<dbReference type="SUPFAM" id="SSF101386">
    <property type="entry name" value="all-alpha NTP pyrophosphatases"/>
    <property type="match status" value="1"/>
</dbReference>
<dbReference type="RefSeq" id="YP_010782118.1">
    <property type="nucleotide sequence ID" value="NC_075039.1"/>
</dbReference>
<dbReference type="KEGG" id="vg:80518882"/>
<dbReference type="CDD" id="cd11530">
    <property type="entry name" value="NTP-PPase_DR2231_like"/>
    <property type="match status" value="1"/>
</dbReference>
<reference evidence="1" key="2">
    <citation type="journal article" date="2018" name="Nat. Commun.">
        <title>Tailed giant Tupanvirus possesses the most complete translational apparatus of the known virosphere.</title>
        <authorList>
            <person name="Abrahao J."/>
            <person name="Silva L."/>
            <person name="Silva L.S."/>
            <person name="Khalil J.Y.B."/>
            <person name="Rodrigues R."/>
            <person name="Arantes T."/>
            <person name="Assis F."/>
            <person name="Boratto P."/>
            <person name="Andrade M."/>
            <person name="Kroon E.G."/>
            <person name="Ribeiro B."/>
            <person name="Bergier I."/>
            <person name="Seligmann H."/>
            <person name="Ghigo E."/>
            <person name="Colson P."/>
            <person name="Levasseur A."/>
            <person name="Kroemer G."/>
            <person name="Raoult D."/>
            <person name="La Scola B."/>
        </authorList>
    </citation>
    <scope>NUCLEOTIDE SEQUENCE [LARGE SCALE GENOMIC DNA]</scope>
    <source>
        <strain evidence="1">Soda lake</strain>
    </source>
</reference>
<dbReference type="InterPro" id="IPR021130">
    <property type="entry name" value="PRib-ATP_PPHydrolase-like"/>
</dbReference>
<name>A0A6N1NLN1_9VIRU</name>
<protein>
    <submittedName>
        <fullName evidence="1">Nucleoside Triphosphate Pyrophosphohydrolase</fullName>
    </submittedName>
</protein>
<keyword evidence="1" id="KW-0378">Hydrolase</keyword>
<accession>A0A6N1NLN1</accession>
<reference evidence="1" key="1">
    <citation type="submission" date="2017-01" db="EMBL/GenBank/DDBJ databases">
        <authorList>
            <person name="Assis F.L."/>
            <person name="Abrahao J.S."/>
            <person name="Silva L."/>
            <person name="Khalil J.B."/>
            <person name="Rodrigues R."/>
            <person name="Silva L.S."/>
            <person name="Arantes T."/>
            <person name="Boratto P."/>
            <person name="Andrade M."/>
            <person name="Kroon E.G."/>
            <person name="Ribeiro B."/>
            <person name="Bergier I."/>
            <person name="Seligmann H."/>
            <person name="Ghigo E."/>
            <person name="Colson P."/>
            <person name="Levasseur A."/>
            <person name="Raoult D."/>
            <person name="Scola B.L."/>
        </authorList>
    </citation>
    <scope>NUCLEOTIDE SEQUENCE</scope>
    <source>
        <strain evidence="1">Soda lake</strain>
    </source>
</reference>
<dbReference type="InterPro" id="IPR033653">
    <property type="entry name" value="NTP-PPase_DR2231-like"/>
</dbReference>
<evidence type="ECO:0000313" key="1">
    <source>
        <dbReference type="EMBL" id="QKU35454.1"/>
    </source>
</evidence>